<organism evidence="1 2">
    <name type="scientific">Dawidia cretensis</name>
    <dbReference type="NCBI Taxonomy" id="2782350"/>
    <lineage>
        <taxon>Bacteria</taxon>
        <taxon>Pseudomonadati</taxon>
        <taxon>Bacteroidota</taxon>
        <taxon>Cytophagia</taxon>
        <taxon>Cytophagales</taxon>
        <taxon>Chryseotaleaceae</taxon>
        <taxon>Dawidia</taxon>
    </lineage>
</organism>
<evidence type="ECO:0000313" key="2">
    <source>
        <dbReference type="Proteomes" id="UP001319080"/>
    </source>
</evidence>
<name>A0AAP2GRY0_9BACT</name>
<dbReference type="AlphaFoldDB" id="A0AAP2GRY0"/>
<comment type="caution">
    <text evidence="1">The sequence shown here is derived from an EMBL/GenBank/DDBJ whole genome shotgun (WGS) entry which is preliminary data.</text>
</comment>
<dbReference type="Proteomes" id="UP001319080">
    <property type="component" value="Unassembled WGS sequence"/>
</dbReference>
<proteinExistence type="predicted"/>
<sequence>MWTVAVFTLSWRLVNEVHFANDKILIVGYTLNTRWEKEIDIKSSRIEIRSKNTGRSRDEYYLRIKSSNKSQDINGTYNWDYTSLLTIFHEFKRIKGEKITSGEEYDLDIMDKKSKGLSTSLFDFSFNWKRNNK</sequence>
<dbReference type="EMBL" id="JAHESE010000030">
    <property type="protein sequence ID" value="MBT1711161.1"/>
    <property type="molecule type" value="Genomic_DNA"/>
</dbReference>
<gene>
    <name evidence="1" type="ORF">KK062_23155</name>
</gene>
<accession>A0AAP2GRY0</accession>
<protein>
    <submittedName>
        <fullName evidence="1">Uncharacterized protein</fullName>
    </submittedName>
</protein>
<keyword evidence="2" id="KW-1185">Reference proteome</keyword>
<dbReference type="RefSeq" id="WP_254086737.1">
    <property type="nucleotide sequence ID" value="NZ_JAHESE010000030.1"/>
</dbReference>
<evidence type="ECO:0000313" key="1">
    <source>
        <dbReference type="EMBL" id="MBT1711161.1"/>
    </source>
</evidence>
<reference evidence="1 2" key="1">
    <citation type="submission" date="2021-05" db="EMBL/GenBank/DDBJ databases">
        <title>A Polyphasic approach of four new species of the genus Ohtaekwangia: Ohtaekwangia histidinii sp. nov., Ohtaekwangia cretensis sp. nov., Ohtaekwangia indiensis sp. nov., Ohtaekwangia reichenbachii sp. nov. from diverse environment.</title>
        <authorList>
            <person name="Octaviana S."/>
        </authorList>
    </citation>
    <scope>NUCLEOTIDE SEQUENCE [LARGE SCALE GENOMIC DNA]</scope>
    <source>
        <strain evidence="1 2">PWU5</strain>
    </source>
</reference>